<protein>
    <submittedName>
        <fullName evidence="2">Uncharacterized protein</fullName>
    </submittedName>
</protein>
<gene>
    <name evidence="2" type="ORF">METZ01_LOCUS255049</name>
</gene>
<dbReference type="AlphaFoldDB" id="A0A382IS63"/>
<name>A0A382IS63_9ZZZZ</name>
<feature type="transmembrane region" description="Helical" evidence="1">
    <location>
        <begin position="6"/>
        <end position="24"/>
    </location>
</feature>
<evidence type="ECO:0000313" key="2">
    <source>
        <dbReference type="EMBL" id="SVC02195.1"/>
    </source>
</evidence>
<organism evidence="2">
    <name type="scientific">marine metagenome</name>
    <dbReference type="NCBI Taxonomy" id="408172"/>
    <lineage>
        <taxon>unclassified sequences</taxon>
        <taxon>metagenomes</taxon>
        <taxon>ecological metagenomes</taxon>
    </lineage>
</organism>
<dbReference type="EMBL" id="UINC01069089">
    <property type="protein sequence ID" value="SVC02195.1"/>
    <property type="molecule type" value="Genomic_DNA"/>
</dbReference>
<sequence>KNVKGAIAGAIALILIGGGIFFGVQSAKKGAQCPFCKKYFPHANMMGHKFECKKNDTDLTPKPAYNK</sequence>
<reference evidence="2" key="1">
    <citation type="submission" date="2018-05" db="EMBL/GenBank/DDBJ databases">
        <authorList>
            <person name="Lanie J.A."/>
            <person name="Ng W.-L."/>
            <person name="Kazmierczak K.M."/>
            <person name="Andrzejewski T.M."/>
            <person name="Davidsen T.M."/>
            <person name="Wayne K.J."/>
            <person name="Tettelin H."/>
            <person name="Glass J.I."/>
            <person name="Rusch D."/>
            <person name="Podicherti R."/>
            <person name="Tsui H.-C.T."/>
            <person name="Winkler M.E."/>
        </authorList>
    </citation>
    <scope>NUCLEOTIDE SEQUENCE</scope>
</reference>
<evidence type="ECO:0000256" key="1">
    <source>
        <dbReference type="SAM" id="Phobius"/>
    </source>
</evidence>
<proteinExistence type="predicted"/>
<accession>A0A382IS63</accession>
<keyword evidence="1" id="KW-1133">Transmembrane helix</keyword>
<feature type="non-terminal residue" evidence="2">
    <location>
        <position position="1"/>
    </location>
</feature>
<keyword evidence="1" id="KW-0472">Membrane</keyword>
<keyword evidence="1" id="KW-0812">Transmembrane</keyword>